<keyword evidence="3" id="KW-0342">GTP-binding</keyword>
<sequence>MTSSDIGDQYSFKIIVIGDSGTGKTSLSSRFTNQTFIQQQPTVGVDLNEKTIKIGDDTVKLLIWDTAGQDRFRQMTHQYYRAAVGLILVYDITSLETFTNLNRWIQDAKSEIGDSLNNTVSCIIGNKVDLENSREVPTLKGQEYAKKNGMLFIETSAKSSYNVSAAFEQLCLTIYQNKTIRDLCLVTNDSKETGQRKGKRKRKADDYEEEVIDLEENSFWSFQWANNFLQKFSC</sequence>
<dbReference type="EMBL" id="SNRW01003507">
    <property type="protein sequence ID" value="KAA6389643.1"/>
    <property type="molecule type" value="Genomic_DNA"/>
</dbReference>
<evidence type="ECO:0000256" key="3">
    <source>
        <dbReference type="ARBA" id="ARBA00023134"/>
    </source>
</evidence>
<dbReference type="Proteomes" id="UP000324800">
    <property type="component" value="Unassembled WGS sequence"/>
</dbReference>
<dbReference type="InterPro" id="IPR005225">
    <property type="entry name" value="Small_GTP-bd"/>
</dbReference>
<keyword evidence="4" id="KW-0449">Lipoprotein</keyword>
<dbReference type="InterPro" id="IPR027417">
    <property type="entry name" value="P-loop_NTPase"/>
</dbReference>
<dbReference type="InterPro" id="IPR001806">
    <property type="entry name" value="Small_GTPase"/>
</dbReference>
<dbReference type="SMART" id="SM00174">
    <property type="entry name" value="RHO"/>
    <property type="match status" value="1"/>
</dbReference>
<dbReference type="SMART" id="SM00175">
    <property type="entry name" value="RAB"/>
    <property type="match status" value="1"/>
</dbReference>
<comment type="caution">
    <text evidence="5">The sequence shown here is derived from an EMBL/GenBank/DDBJ whole genome shotgun (WGS) entry which is preliminary data.</text>
</comment>
<dbReference type="PROSITE" id="PS51421">
    <property type="entry name" value="RAS"/>
    <property type="match status" value="1"/>
</dbReference>
<keyword evidence="2" id="KW-0547">Nucleotide-binding</keyword>
<dbReference type="GO" id="GO:0003924">
    <property type="term" value="F:GTPase activity"/>
    <property type="evidence" value="ECO:0007669"/>
    <property type="project" value="InterPro"/>
</dbReference>
<comment type="similarity">
    <text evidence="1">Belongs to the small GTPase superfamily. Rab family.</text>
</comment>
<dbReference type="InterPro" id="IPR050209">
    <property type="entry name" value="Rab_GTPases_membrane_traffic"/>
</dbReference>
<evidence type="ECO:0000313" key="5">
    <source>
        <dbReference type="EMBL" id="KAA6389643.1"/>
    </source>
</evidence>
<organism evidence="5 6">
    <name type="scientific">Streblomastix strix</name>
    <dbReference type="NCBI Taxonomy" id="222440"/>
    <lineage>
        <taxon>Eukaryota</taxon>
        <taxon>Metamonada</taxon>
        <taxon>Preaxostyla</taxon>
        <taxon>Oxymonadida</taxon>
        <taxon>Streblomastigidae</taxon>
        <taxon>Streblomastix</taxon>
    </lineage>
</organism>
<dbReference type="PRINTS" id="PR00449">
    <property type="entry name" value="RASTRNSFRMNG"/>
</dbReference>
<dbReference type="Pfam" id="PF00071">
    <property type="entry name" value="Ras"/>
    <property type="match status" value="1"/>
</dbReference>
<accession>A0A5J4W518</accession>
<protein>
    <submittedName>
        <fullName evidence="5">Putative GTP-binding protein ypt3</fullName>
    </submittedName>
</protein>
<dbReference type="SMART" id="SM00176">
    <property type="entry name" value="RAN"/>
    <property type="match status" value="1"/>
</dbReference>
<evidence type="ECO:0000256" key="1">
    <source>
        <dbReference type="ARBA" id="ARBA00006270"/>
    </source>
</evidence>
<dbReference type="SUPFAM" id="SSF52540">
    <property type="entry name" value="P-loop containing nucleoside triphosphate hydrolases"/>
    <property type="match status" value="1"/>
</dbReference>
<dbReference type="AlphaFoldDB" id="A0A5J4W518"/>
<dbReference type="CDD" id="cd00154">
    <property type="entry name" value="Rab"/>
    <property type="match status" value="1"/>
</dbReference>
<evidence type="ECO:0000313" key="6">
    <source>
        <dbReference type="Proteomes" id="UP000324800"/>
    </source>
</evidence>
<dbReference type="SMART" id="SM00173">
    <property type="entry name" value="RAS"/>
    <property type="match status" value="1"/>
</dbReference>
<reference evidence="5 6" key="1">
    <citation type="submission" date="2019-03" db="EMBL/GenBank/DDBJ databases">
        <title>Single cell metagenomics reveals metabolic interactions within the superorganism composed of flagellate Streblomastix strix and complex community of Bacteroidetes bacteria on its surface.</title>
        <authorList>
            <person name="Treitli S.C."/>
            <person name="Kolisko M."/>
            <person name="Husnik F."/>
            <person name="Keeling P."/>
            <person name="Hampl V."/>
        </authorList>
    </citation>
    <scope>NUCLEOTIDE SEQUENCE [LARGE SCALE GENOMIC DNA]</scope>
    <source>
        <strain evidence="5">ST1C</strain>
    </source>
</reference>
<dbReference type="PROSITE" id="PS51419">
    <property type="entry name" value="RAB"/>
    <property type="match status" value="1"/>
</dbReference>
<dbReference type="PANTHER" id="PTHR47979">
    <property type="entry name" value="DRAB11-RELATED"/>
    <property type="match status" value="1"/>
</dbReference>
<dbReference type="GO" id="GO:0005525">
    <property type="term" value="F:GTP binding"/>
    <property type="evidence" value="ECO:0007669"/>
    <property type="project" value="UniProtKB-KW"/>
</dbReference>
<name>A0A5J4W518_9EUKA</name>
<gene>
    <name evidence="5" type="ORF">EZS28_014830</name>
</gene>
<dbReference type="FunFam" id="3.40.50.300:FF:001129">
    <property type="entry name" value="ras-related protein Rab-44 isoform X2"/>
    <property type="match status" value="1"/>
</dbReference>
<dbReference type="SMART" id="SM00177">
    <property type="entry name" value="ARF"/>
    <property type="match status" value="1"/>
</dbReference>
<evidence type="ECO:0000256" key="4">
    <source>
        <dbReference type="ARBA" id="ARBA00023288"/>
    </source>
</evidence>
<dbReference type="NCBIfam" id="TIGR00231">
    <property type="entry name" value="small_GTP"/>
    <property type="match status" value="1"/>
</dbReference>
<evidence type="ECO:0000256" key="2">
    <source>
        <dbReference type="ARBA" id="ARBA00022741"/>
    </source>
</evidence>
<dbReference type="Gene3D" id="3.40.50.300">
    <property type="entry name" value="P-loop containing nucleotide triphosphate hydrolases"/>
    <property type="match status" value="1"/>
</dbReference>
<proteinExistence type="inferred from homology"/>